<dbReference type="PATRIC" id="fig|754093.4.peg.5355"/>
<dbReference type="Proteomes" id="UP000031647">
    <property type="component" value="Chromosome"/>
</dbReference>
<feature type="region of interest" description="Disordered" evidence="1">
    <location>
        <begin position="1"/>
        <end position="71"/>
    </location>
</feature>
<dbReference type="HOGENOM" id="CLU_1863814_0_0_6"/>
<gene>
    <name evidence="2" type="ORF">Asd1617_05491</name>
</gene>
<feature type="compositionally biased region" description="Polar residues" evidence="1">
    <location>
        <begin position="31"/>
        <end position="70"/>
    </location>
</feature>
<evidence type="ECO:0000313" key="2">
    <source>
        <dbReference type="EMBL" id="AHA68318.1"/>
    </source>
</evidence>
<evidence type="ECO:0008006" key="4">
    <source>
        <dbReference type="Google" id="ProtNLM"/>
    </source>
</evidence>
<evidence type="ECO:0000313" key="3">
    <source>
        <dbReference type="Proteomes" id="UP000031647"/>
    </source>
</evidence>
<feature type="compositionally biased region" description="Polar residues" evidence="1">
    <location>
        <begin position="1"/>
        <end position="14"/>
    </location>
</feature>
<name>A0A0A7A1T1_SHIDY</name>
<reference evidence="2 3" key="1">
    <citation type="submission" date="2013-09" db="EMBL/GenBank/DDBJ databases">
        <title>Comparative genomics of Sd1617 to representative strains in evaluating its pathogenesis.</title>
        <authorList>
            <person name="Aksomboon Vongsawan A."/>
            <person name="Kapatral V."/>
            <person name="Vaisvil B."/>
            <person name="Serichantalergs O."/>
            <person name="Hale T.L."/>
            <person name="Mason C.J."/>
        </authorList>
    </citation>
    <scope>NUCLEOTIDE SEQUENCE [LARGE SCALE GENOMIC DNA]</scope>
    <source>
        <strain evidence="2 3">1617</strain>
    </source>
</reference>
<accession>A0A0A7A1T1</accession>
<protein>
    <recommendedName>
        <fullName evidence="4">Transposase</fullName>
    </recommendedName>
</protein>
<proteinExistence type="predicted"/>
<dbReference type="AlphaFoldDB" id="A0A0A7A1T1"/>
<dbReference type="KEGG" id="sdz:Asd1617_05491"/>
<organism evidence="2 3">
    <name type="scientific">Shigella dysenteriae 1617</name>
    <dbReference type="NCBI Taxonomy" id="754093"/>
    <lineage>
        <taxon>Bacteria</taxon>
        <taxon>Pseudomonadati</taxon>
        <taxon>Pseudomonadota</taxon>
        <taxon>Gammaproteobacteria</taxon>
        <taxon>Enterobacterales</taxon>
        <taxon>Enterobacteriaceae</taxon>
        <taxon>Shigella</taxon>
    </lineage>
</organism>
<sequence>MSCSSTDLRTTATSVPAVPGAASDSGYAASHWSTSKTPSYTKSVSWQHSYSGQPIRSTIPRQKGVQQAHKSPSVAIVVRSPNTCATTGLPEPVIRVNSQRWRDLARRIPLFVHFRADDDVTARLYARGYRLRPEFFK</sequence>
<evidence type="ECO:0000256" key="1">
    <source>
        <dbReference type="SAM" id="MobiDB-lite"/>
    </source>
</evidence>
<dbReference type="EMBL" id="CP006736">
    <property type="protein sequence ID" value="AHA68318.1"/>
    <property type="molecule type" value="Genomic_DNA"/>
</dbReference>